<dbReference type="EMBL" id="NPDZ01000002">
    <property type="protein sequence ID" value="PJZ74446.1"/>
    <property type="molecule type" value="Genomic_DNA"/>
</dbReference>
<dbReference type="Gene3D" id="3.20.190.20">
    <property type="match status" value="1"/>
</dbReference>
<proteinExistence type="predicted"/>
<comment type="caution">
    <text evidence="6">The sequence shown here is derived from an EMBL/GenBank/DDBJ whole genome shotgun (WGS) entry which is preliminary data.</text>
</comment>
<dbReference type="PANTHER" id="PTHR45980:SF9">
    <property type="entry name" value="PROTEASE DO-LIKE 10, MITOCHONDRIAL-RELATED"/>
    <property type="match status" value="1"/>
</dbReference>
<feature type="domain" description="PDZ" evidence="4">
    <location>
        <begin position="204"/>
        <end position="304"/>
    </location>
</feature>
<evidence type="ECO:0000256" key="2">
    <source>
        <dbReference type="ARBA" id="ARBA00022801"/>
    </source>
</evidence>
<gene>
    <name evidence="5" type="ORF">CH360_13375</name>
    <name evidence="6" type="ORF">CH373_03955</name>
</gene>
<dbReference type="InterPro" id="IPR046449">
    <property type="entry name" value="DEGP_PDZ_sf"/>
</dbReference>
<dbReference type="EMBL" id="NPDY01000013">
    <property type="protein sequence ID" value="PJZ69068.1"/>
    <property type="molecule type" value="Genomic_DNA"/>
</dbReference>
<keyword evidence="1" id="KW-0645">Protease</keyword>
<dbReference type="GO" id="GO:0004252">
    <property type="term" value="F:serine-type endopeptidase activity"/>
    <property type="evidence" value="ECO:0007669"/>
    <property type="project" value="TreeGrafter"/>
</dbReference>
<evidence type="ECO:0000259" key="4">
    <source>
        <dbReference type="SMART" id="SM00228"/>
    </source>
</evidence>
<dbReference type="Pfam" id="PF17815">
    <property type="entry name" value="PDZ_3"/>
    <property type="match status" value="1"/>
</dbReference>
<dbReference type="InterPro" id="IPR041517">
    <property type="entry name" value="DEGP_PDZ"/>
</dbReference>
<accession>A0A2M9ZQU4</accession>
<organism evidence="6 8">
    <name type="scientific">Leptospira perolatii</name>
    <dbReference type="NCBI Taxonomy" id="2023191"/>
    <lineage>
        <taxon>Bacteria</taxon>
        <taxon>Pseudomonadati</taxon>
        <taxon>Spirochaetota</taxon>
        <taxon>Spirochaetia</taxon>
        <taxon>Leptospirales</taxon>
        <taxon>Leptospiraceae</taxon>
        <taxon>Leptospira</taxon>
    </lineage>
</organism>
<evidence type="ECO:0000256" key="3">
    <source>
        <dbReference type="ARBA" id="ARBA00022825"/>
    </source>
</evidence>
<dbReference type="GO" id="GO:0006508">
    <property type="term" value="P:proteolysis"/>
    <property type="evidence" value="ECO:0007669"/>
    <property type="project" value="UniProtKB-KW"/>
</dbReference>
<evidence type="ECO:0000256" key="1">
    <source>
        <dbReference type="ARBA" id="ARBA00022670"/>
    </source>
</evidence>
<dbReference type="Proteomes" id="UP000231962">
    <property type="component" value="Unassembled WGS sequence"/>
</dbReference>
<evidence type="ECO:0000313" key="6">
    <source>
        <dbReference type="EMBL" id="PJZ74446.1"/>
    </source>
</evidence>
<sequence>MPKLSFFHAGAELSKFRFFRSSFLFFILLFFTGLESAPEFSLLVHYKKYSHQNPFQKGASFQKRLPAVRIDESTIVTLFKPGDIPLFAEIHPDDAVGRKAYFQKVDIETGLALLVFPTESSHLKKRFPIIPLDDSSRSSKGCSYYFPSYEWASLDFSKAILPLSRNGKKEGFEGGRRFLFGGGKLCGFTDGSWNASSEVLRRLYSSRFTSVSPFPHPGFISDASLTPSEESYYFPRGSLGTVVSEVLPGIGPVHNLFPGDAILEVNGVPVGSKDRQALYELILTEHGRPISSGEKITLTLFRDGRKREVSYNLKPYSEDSFLIPERSSKGNPKFLISGGMLFTELTQAYLKEFGDKYKTVGDRKLVYIAESFSRKLHPEKRRIVLLSRIFPDEKNSSYQDFQELILESLNGQTVDSVDGLKSILANSKEEFFVFRFSGNKIAVFTKSELNNLNDRVKAQYSLDQLDNID</sequence>
<keyword evidence="2" id="KW-0378">Hydrolase</keyword>
<evidence type="ECO:0000313" key="7">
    <source>
        <dbReference type="Proteomes" id="UP000231962"/>
    </source>
</evidence>
<dbReference type="AlphaFoldDB" id="A0A2M9ZQU4"/>
<dbReference type="Proteomes" id="UP000231990">
    <property type="component" value="Unassembled WGS sequence"/>
</dbReference>
<protein>
    <submittedName>
        <fullName evidence="6">Peptidase A2</fullName>
    </submittedName>
</protein>
<dbReference type="InterPro" id="IPR001478">
    <property type="entry name" value="PDZ"/>
</dbReference>
<dbReference type="PANTHER" id="PTHR45980">
    <property type="match status" value="1"/>
</dbReference>
<dbReference type="OrthoDB" id="336629at2"/>
<dbReference type="SMART" id="SM00228">
    <property type="entry name" value="PDZ"/>
    <property type="match status" value="1"/>
</dbReference>
<dbReference type="InterPro" id="IPR036034">
    <property type="entry name" value="PDZ_sf"/>
</dbReference>
<name>A0A2M9ZQU4_9LEPT</name>
<evidence type="ECO:0000313" key="5">
    <source>
        <dbReference type="EMBL" id="PJZ69068.1"/>
    </source>
</evidence>
<dbReference type="SUPFAM" id="SSF50156">
    <property type="entry name" value="PDZ domain-like"/>
    <property type="match status" value="1"/>
</dbReference>
<keyword evidence="3" id="KW-0720">Serine protease</keyword>
<reference evidence="7 8" key="1">
    <citation type="submission" date="2017-07" db="EMBL/GenBank/DDBJ databases">
        <title>Leptospira spp. isolated from tropical soils.</title>
        <authorList>
            <person name="Thibeaux R."/>
            <person name="Iraola G."/>
            <person name="Ferres I."/>
            <person name="Bierque E."/>
            <person name="Girault D."/>
            <person name="Soupe-Gilbert M.-E."/>
            <person name="Picardeau M."/>
            <person name="Goarant C."/>
        </authorList>
    </citation>
    <scope>NUCLEOTIDE SEQUENCE [LARGE SCALE GENOMIC DNA]</scope>
    <source>
        <strain evidence="6 8">FH1-B-B1</strain>
        <strain evidence="5 7">FH1-B-C1</strain>
    </source>
</reference>
<evidence type="ECO:0000313" key="8">
    <source>
        <dbReference type="Proteomes" id="UP000231990"/>
    </source>
</evidence>
<dbReference type="Gene3D" id="2.30.42.10">
    <property type="match status" value="1"/>
</dbReference>
<keyword evidence="7" id="KW-1185">Reference proteome</keyword>